<dbReference type="AlphaFoldDB" id="A0AAV7JB23"/>
<dbReference type="Proteomes" id="UP001165289">
    <property type="component" value="Unassembled WGS sequence"/>
</dbReference>
<comment type="caution">
    <text evidence="1">The sequence shown here is derived from an EMBL/GenBank/DDBJ whole genome shotgun (WGS) entry which is preliminary data.</text>
</comment>
<dbReference type="EMBL" id="JAKMXF010000365">
    <property type="protein sequence ID" value="KAI6645907.1"/>
    <property type="molecule type" value="Genomic_DNA"/>
</dbReference>
<protein>
    <submittedName>
        <fullName evidence="1">Uncharacterized protein</fullName>
    </submittedName>
</protein>
<proteinExistence type="predicted"/>
<evidence type="ECO:0000313" key="2">
    <source>
        <dbReference type="Proteomes" id="UP001165289"/>
    </source>
</evidence>
<name>A0AAV7JB23_9METZ</name>
<reference evidence="1 2" key="1">
    <citation type="journal article" date="2023" name="BMC Biol.">
        <title>The compact genome of the sponge Oopsacas minuta (Hexactinellida) is lacking key metazoan core genes.</title>
        <authorList>
            <person name="Santini S."/>
            <person name="Schenkelaars Q."/>
            <person name="Jourda C."/>
            <person name="Duchesne M."/>
            <person name="Belahbib H."/>
            <person name="Rocher C."/>
            <person name="Selva M."/>
            <person name="Riesgo A."/>
            <person name="Vervoort M."/>
            <person name="Leys S.P."/>
            <person name="Kodjabachian L."/>
            <person name="Le Bivic A."/>
            <person name="Borchiellini C."/>
            <person name="Claverie J.M."/>
            <person name="Renard E."/>
        </authorList>
    </citation>
    <scope>NUCLEOTIDE SEQUENCE [LARGE SCALE GENOMIC DNA]</scope>
    <source>
        <strain evidence="1">SPO-2</strain>
    </source>
</reference>
<gene>
    <name evidence="1" type="ORF">LOD99_13165</name>
</gene>
<sequence length="246" mass="26842">MSNRDVNGVLRGACAECECTEFLAGDNVRCDTCGHVPNKHSIMSSSIKETLVQTNTSPVIEHAQQNIVGYLTNATMQTNHSINTNPFETTSIEPLDFPVKMNNFECQSMPITTGDYSNIDVRGVTRGSCTQCECVMYQRPTQGFKCSSCYHPPIKHTGVSSTQILSSSQPLQSLNNFKDTNQSKISTKVNITPTTPQGVNNTHHVMTSFKSDPPDVVSVSADNSLIVPTGQPVKITIEINIVPMTK</sequence>
<keyword evidence="2" id="KW-1185">Reference proteome</keyword>
<organism evidence="1 2">
    <name type="scientific">Oopsacas minuta</name>
    <dbReference type="NCBI Taxonomy" id="111878"/>
    <lineage>
        <taxon>Eukaryota</taxon>
        <taxon>Metazoa</taxon>
        <taxon>Porifera</taxon>
        <taxon>Hexactinellida</taxon>
        <taxon>Hexasterophora</taxon>
        <taxon>Lyssacinosida</taxon>
        <taxon>Leucopsacidae</taxon>
        <taxon>Oopsacas</taxon>
    </lineage>
</organism>
<accession>A0AAV7JB23</accession>
<evidence type="ECO:0000313" key="1">
    <source>
        <dbReference type="EMBL" id="KAI6645907.1"/>
    </source>
</evidence>